<keyword evidence="1" id="KW-0812">Transmembrane</keyword>
<reference evidence="2 3" key="1">
    <citation type="journal article" date="2016" name="Nat. Commun.">
        <title>Thousands of microbial genomes shed light on interconnected biogeochemical processes in an aquifer system.</title>
        <authorList>
            <person name="Anantharaman K."/>
            <person name="Brown C.T."/>
            <person name="Hug L.A."/>
            <person name="Sharon I."/>
            <person name="Castelle C.J."/>
            <person name="Probst A.J."/>
            <person name="Thomas B.C."/>
            <person name="Singh A."/>
            <person name="Wilkins M.J."/>
            <person name="Karaoz U."/>
            <person name="Brodie E.L."/>
            <person name="Williams K.H."/>
            <person name="Hubbard S.S."/>
            <person name="Banfield J.F."/>
        </authorList>
    </citation>
    <scope>NUCLEOTIDE SEQUENCE [LARGE SCALE GENOMIC DNA]</scope>
</reference>
<evidence type="ECO:0000313" key="2">
    <source>
        <dbReference type="EMBL" id="OHA03295.1"/>
    </source>
</evidence>
<dbReference type="Proteomes" id="UP000177177">
    <property type="component" value="Unassembled WGS sequence"/>
</dbReference>
<accession>A0A1G2KV35</accession>
<organism evidence="2 3">
    <name type="scientific">Candidatus Sungbacteria bacterium RIFCSPHIGHO2_02_FULL_53_17</name>
    <dbReference type="NCBI Taxonomy" id="1802275"/>
    <lineage>
        <taxon>Bacteria</taxon>
        <taxon>Candidatus Sungiibacteriota</taxon>
    </lineage>
</organism>
<gene>
    <name evidence="2" type="ORF">A3C92_03440</name>
</gene>
<proteinExistence type="predicted"/>
<protein>
    <submittedName>
        <fullName evidence="2">Uncharacterized protein</fullName>
    </submittedName>
</protein>
<evidence type="ECO:0000313" key="3">
    <source>
        <dbReference type="Proteomes" id="UP000177177"/>
    </source>
</evidence>
<dbReference type="EMBL" id="MHQN01000021">
    <property type="protein sequence ID" value="OHA03295.1"/>
    <property type="molecule type" value="Genomic_DNA"/>
</dbReference>
<evidence type="ECO:0000256" key="1">
    <source>
        <dbReference type="SAM" id="Phobius"/>
    </source>
</evidence>
<keyword evidence="1" id="KW-0472">Membrane</keyword>
<comment type="caution">
    <text evidence="2">The sequence shown here is derived from an EMBL/GenBank/DDBJ whole genome shotgun (WGS) entry which is preliminary data.</text>
</comment>
<keyword evidence="1" id="KW-1133">Transmembrane helix</keyword>
<dbReference type="AlphaFoldDB" id="A0A1G2KV35"/>
<feature type="transmembrane region" description="Helical" evidence="1">
    <location>
        <begin position="43"/>
        <end position="64"/>
    </location>
</feature>
<name>A0A1G2KV35_9BACT</name>
<sequence>MRAAPTATALAVQSRNIFIGIERLIERRIPFILRGMFNHRKKLNAVWVGISVLAVVSMVSYLLLPLV</sequence>